<keyword evidence="6" id="KW-0472">Membrane</keyword>
<dbReference type="Pfam" id="PF08137">
    <property type="entry name" value="DVL"/>
    <property type="match status" value="1"/>
</dbReference>
<evidence type="ECO:0000256" key="6">
    <source>
        <dbReference type="ARBA" id="ARBA00023136"/>
    </source>
</evidence>
<keyword evidence="4" id="KW-0812">Transmembrane</keyword>
<accession>A0A1E5VQP9</accession>
<comment type="caution">
    <text evidence="8">The sequence shown here is derived from an EMBL/GenBank/DDBJ whole genome shotgun (WGS) entry which is preliminary data.</text>
</comment>
<dbReference type="OrthoDB" id="1057178at2759"/>
<keyword evidence="5" id="KW-1133">Transmembrane helix</keyword>
<dbReference type="GO" id="GO:0005886">
    <property type="term" value="C:plasma membrane"/>
    <property type="evidence" value="ECO:0007669"/>
    <property type="project" value="UniProtKB-SubCell"/>
</dbReference>
<dbReference type="GO" id="GO:0008285">
    <property type="term" value="P:negative regulation of cell population proliferation"/>
    <property type="evidence" value="ECO:0007669"/>
    <property type="project" value="InterPro"/>
</dbReference>
<evidence type="ECO:0000256" key="3">
    <source>
        <dbReference type="ARBA" id="ARBA00022475"/>
    </source>
</evidence>
<protein>
    <submittedName>
        <fullName evidence="8">Uncharacterized protein</fullName>
    </submittedName>
</protein>
<dbReference type="GO" id="GO:0048367">
    <property type="term" value="P:shoot system development"/>
    <property type="evidence" value="ECO:0007669"/>
    <property type="project" value="UniProtKB-ARBA"/>
</dbReference>
<evidence type="ECO:0000313" key="9">
    <source>
        <dbReference type="Proteomes" id="UP000095767"/>
    </source>
</evidence>
<proteinExistence type="inferred from homology"/>
<evidence type="ECO:0000313" key="8">
    <source>
        <dbReference type="EMBL" id="OEL27412.1"/>
    </source>
</evidence>
<dbReference type="PANTHER" id="PTHR47855:SF6">
    <property type="entry name" value="ROTUNDIFOLIA LIKE 8"/>
    <property type="match status" value="1"/>
</dbReference>
<keyword evidence="3" id="KW-1003">Cell membrane</keyword>
<dbReference type="PANTHER" id="PTHR47855">
    <property type="entry name" value="OS01G0525701 PROTEIN"/>
    <property type="match status" value="1"/>
</dbReference>
<dbReference type="Proteomes" id="UP000095767">
    <property type="component" value="Unassembled WGS sequence"/>
</dbReference>
<evidence type="ECO:0000256" key="1">
    <source>
        <dbReference type="ARBA" id="ARBA00004162"/>
    </source>
</evidence>
<comment type="subcellular location">
    <subcellularLocation>
        <location evidence="1">Cell membrane</location>
        <topology evidence="1">Single-pass membrane protein</topology>
    </subcellularLocation>
</comment>
<dbReference type="AlphaFoldDB" id="A0A1E5VQP9"/>
<name>A0A1E5VQP9_9POAL</name>
<dbReference type="EMBL" id="LWDX02032579">
    <property type="protein sequence ID" value="OEL27412.1"/>
    <property type="molecule type" value="Genomic_DNA"/>
</dbReference>
<reference evidence="8 9" key="1">
    <citation type="submission" date="2016-09" db="EMBL/GenBank/DDBJ databases">
        <title>The draft genome of Dichanthelium oligosanthes: A C3 panicoid grass species.</title>
        <authorList>
            <person name="Studer A.J."/>
            <person name="Schnable J.C."/>
            <person name="Brutnell T.P."/>
        </authorList>
    </citation>
    <scope>NUCLEOTIDE SEQUENCE [LARGE SCALE GENOMIC DNA]</scope>
    <source>
        <strain evidence="9">cv. Kellogg 1175</strain>
        <tissue evidence="8">Leaf</tissue>
    </source>
</reference>
<gene>
    <name evidence="8" type="ORF">BAE44_0011568</name>
</gene>
<sequence length="183" mass="20398">MGNEGSHGLHVPQGLGNGNTYSLYLCLVWEKFYYICQERPSIDLIGVAGKNNAHDISAGEEQKQVLLSGPFSGCFRIFQLTPYSLSASMDGHLILSAARRTVLNHGALLLSTHQGSIHDHIAMQLSSAPEALRIASLRPNLLVAMEQGKKQQQRGKLQRVLREQKARLYIIRRCVVMLVFWSD</sequence>
<evidence type="ECO:0000256" key="2">
    <source>
        <dbReference type="ARBA" id="ARBA00022473"/>
    </source>
</evidence>
<organism evidence="8 9">
    <name type="scientific">Dichanthelium oligosanthes</name>
    <dbReference type="NCBI Taxonomy" id="888268"/>
    <lineage>
        <taxon>Eukaryota</taxon>
        <taxon>Viridiplantae</taxon>
        <taxon>Streptophyta</taxon>
        <taxon>Embryophyta</taxon>
        <taxon>Tracheophyta</taxon>
        <taxon>Spermatophyta</taxon>
        <taxon>Magnoliopsida</taxon>
        <taxon>Liliopsida</taxon>
        <taxon>Poales</taxon>
        <taxon>Poaceae</taxon>
        <taxon>PACMAD clade</taxon>
        <taxon>Panicoideae</taxon>
        <taxon>Panicodae</taxon>
        <taxon>Paniceae</taxon>
        <taxon>Dichantheliinae</taxon>
        <taxon>Dichanthelium</taxon>
    </lineage>
</organism>
<comment type="similarity">
    <text evidence="7">Belongs to the DVL/RTFL small polypeptides family.</text>
</comment>
<evidence type="ECO:0000256" key="5">
    <source>
        <dbReference type="ARBA" id="ARBA00022989"/>
    </source>
</evidence>
<evidence type="ECO:0000256" key="4">
    <source>
        <dbReference type="ARBA" id="ARBA00022692"/>
    </source>
</evidence>
<dbReference type="InterPro" id="IPR012552">
    <property type="entry name" value="DVL"/>
</dbReference>
<keyword evidence="2" id="KW-0217">Developmental protein</keyword>
<keyword evidence="9" id="KW-1185">Reference proteome</keyword>
<evidence type="ECO:0000256" key="7">
    <source>
        <dbReference type="ARBA" id="ARBA00024340"/>
    </source>
</evidence>
<dbReference type="InterPro" id="IPR052153">
    <property type="entry name" value="DVL/RTFL_small_peptides"/>
</dbReference>